<dbReference type="EMBL" id="LHPG02000002">
    <property type="protein sequence ID" value="PRW60209.1"/>
    <property type="molecule type" value="Genomic_DNA"/>
</dbReference>
<feature type="compositionally biased region" description="Basic residues" evidence="4">
    <location>
        <begin position="1"/>
        <end position="14"/>
    </location>
</feature>
<protein>
    <submittedName>
        <fullName evidence="5">Uncharacterized protein</fullName>
    </submittedName>
</protein>
<organism evidence="5 6">
    <name type="scientific">Chlorella sorokiniana</name>
    <name type="common">Freshwater green alga</name>
    <dbReference type="NCBI Taxonomy" id="3076"/>
    <lineage>
        <taxon>Eukaryota</taxon>
        <taxon>Viridiplantae</taxon>
        <taxon>Chlorophyta</taxon>
        <taxon>core chlorophytes</taxon>
        <taxon>Trebouxiophyceae</taxon>
        <taxon>Chlorellales</taxon>
        <taxon>Chlorellaceae</taxon>
        <taxon>Chlorella clade</taxon>
        <taxon>Chlorella</taxon>
    </lineage>
</organism>
<evidence type="ECO:0000256" key="3">
    <source>
        <dbReference type="ARBA" id="ARBA00023242"/>
    </source>
</evidence>
<dbReference type="OrthoDB" id="2106979at2759"/>
<name>A0A2P6U1N6_CHLSO</name>
<dbReference type="SUPFAM" id="SSF46955">
    <property type="entry name" value="Putative DNA-binding domain"/>
    <property type="match status" value="1"/>
</dbReference>
<keyword evidence="6" id="KW-1185">Reference proteome</keyword>
<dbReference type="InterPro" id="IPR037129">
    <property type="entry name" value="XPA_sf"/>
</dbReference>
<proteinExistence type="predicted"/>
<dbReference type="AlphaFoldDB" id="A0A2P6U1N6"/>
<gene>
    <name evidence="5" type="ORF">C2E21_0749</name>
</gene>
<evidence type="ECO:0000313" key="6">
    <source>
        <dbReference type="Proteomes" id="UP000239899"/>
    </source>
</evidence>
<keyword evidence="2" id="KW-0862">Zinc</keyword>
<comment type="caution">
    <text evidence="5">The sequence shown here is derived from an EMBL/GenBank/DDBJ whole genome shotgun (WGS) entry which is preliminary data.</text>
</comment>
<feature type="region of interest" description="Disordered" evidence="4">
    <location>
        <begin position="1"/>
        <end position="115"/>
    </location>
</feature>
<keyword evidence="3" id="KW-0539">Nucleus</keyword>
<feature type="compositionally biased region" description="Basic residues" evidence="4">
    <location>
        <begin position="88"/>
        <end position="100"/>
    </location>
</feature>
<evidence type="ECO:0000256" key="1">
    <source>
        <dbReference type="ARBA" id="ARBA00004123"/>
    </source>
</evidence>
<evidence type="ECO:0000256" key="4">
    <source>
        <dbReference type="SAM" id="MobiDB-lite"/>
    </source>
</evidence>
<dbReference type="CDD" id="cd21075">
    <property type="entry name" value="DBD_XPA-like"/>
    <property type="match status" value="1"/>
</dbReference>
<dbReference type="GO" id="GO:0005634">
    <property type="term" value="C:nucleus"/>
    <property type="evidence" value="ECO:0007669"/>
    <property type="project" value="UniProtKB-SubCell"/>
</dbReference>
<sequence>MAERRVSKRERRKPQLFGCFGVPDQAEEPEPQQAVSDAEEEEQEEEQPLRKRSRRQRRRAADSEAEEEEEEGAPAAAAGRGGGGGRSVTKRTARQPRKQRQQQQEALPPPAQPLSSADFVGALHACPTLIDMILQADGLRTPTLLARDAANLAVALCATSEQMDGAWRTLAARAAGAEGFAGTTEEAMAAAQAAVKADPARRQRCTTTTAKQDYRLSDKDLEGLEYVTRDNPIFWSAAPTRLYRVLDCLAIAHRKYGDLAGIQAVKAKTAERGQKVKATRQGNTQRRTQEMEAAMQAQGLNSWRYRKHAGVTGFIKHGRGTAAEVAAGLKKIEDKEAQAAQRRVQLAERLQQEGLSAVEWRFVPAAERFIAGEGKETLASAVAAVKKEKAVREECSQRSEALRSRLEKEGLLSDNTYFSAEEYMQFYITGARSYIATGEGSMASIVKSARAERKAKAQQKESAKQREQQVEERREQARAALEEAGIDWDGHELYEVPALYSFVHQGKGCEEDFMPAAHAFMQRQAERQARRAHFDALMQGAGLNDVAYRYTIAAQRYLETGEGDDESLLAAGRAEKERLAERDQLYEQETAKQRAMSERSARVAQLLRDNGLPSFYAFSVASIAYYIETGEGSDAAALADAKRHHSSKPHAQLLAEIMANAEAGGAAGGAGGAAGGAAGGGAGGAADGDGGAAAAAAAAGPFVW</sequence>
<feature type="compositionally biased region" description="Acidic residues" evidence="4">
    <location>
        <begin position="63"/>
        <end position="72"/>
    </location>
</feature>
<evidence type="ECO:0000313" key="5">
    <source>
        <dbReference type="EMBL" id="PRW60209.1"/>
    </source>
</evidence>
<dbReference type="InterPro" id="IPR009061">
    <property type="entry name" value="DNA-bd_dom_put_sf"/>
</dbReference>
<reference evidence="5 6" key="1">
    <citation type="journal article" date="2018" name="Plant J.">
        <title>Genome sequences of Chlorella sorokiniana UTEX 1602 and Micractinium conductrix SAG 241.80: implications to maltose excretion by a green alga.</title>
        <authorList>
            <person name="Arriola M.B."/>
            <person name="Velmurugan N."/>
            <person name="Zhang Y."/>
            <person name="Plunkett M.H."/>
            <person name="Hondzo H."/>
            <person name="Barney B.M."/>
        </authorList>
    </citation>
    <scope>NUCLEOTIDE SEQUENCE [LARGE SCALE GENOMIC DNA]</scope>
    <source>
        <strain evidence="6">UTEX 1602</strain>
    </source>
</reference>
<accession>A0A2P6U1N6</accession>
<dbReference type="Gene3D" id="3.90.530.10">
    <property type="entry name" value="XPA C-terminal domain"/>
    <property type="match status" value="1"/>
</dbReference>
<evidence type="ECO:0000256" key="2">
    <source>
        <dbReference type="ARBA" id="ARBA00022833"/>
    </source>
</evidence>
<feature type="compositionally biased region" description="Acidic residues" evidence="4">
    <location>
        <begin position="37"/>
        <end position="46"/>
    </location>
</feature>
<feature type="region of interest" description="Disordered" evidence="4">
    <location>
        <begin position="453"/>
        <end position="474"/>
    </location>
</feature>
<comment type="subcellular location">
    <subcellularLocation>
        <location evidence="1">Nucleus</location>
    </subcellularLocation>
</comment>
<dbReference type="Proteomes" id="UP000239899">
    <property type="component" value="Unassembled WGS sequence"/>
</dbReference>